<keyword evidence="14" id="KW-1133">Transmembrane helix</keyword>
<dbReference type="GO" id="GO:0006397">
    <property type="term" value="P:mRNA processing"/>
    <property type="evidence" value="ECO:0007669"/>
    <property type="project" value="InterPro"/>
</dbReference>
<comment type="subcellular location">
    <subcellularLocation>
        <location evidence="2">Membrane</location>
        <topology evidence="2">Single-pass type I membrane protein</topology>
    </subcellularLocation>
</comment>
<dbReference type="AlphaFoldDB" id="G7DZ43"/>
<dbReference type="FunFam" id="1.10.510.10:FF:000572">
    <property type="entry name" value="Serine/threonine-protein kinase/endoribonuclease IRE1"/>
    <property type="match status" value="1"/>
</dbReference>
<evidence type="ECO:0000313" key="24">
    <source>
        <dbReference type="Proteomes" id="UP000009131"/>
    </source>
</evidence>
<dbReference type="PROSITE" id="PS00108">
    <property type="entry name" value="PROTEIN_KINASE_ST"/>
    <property type="match status" value="1"/>
</dbReference>
<dbReference type="EC" id="2.7.11.1" evidence="3"/>
<feature type="chain" id="PRO_5009955596" description="non-specific serine/threonine protein kinase" evidence="20">
    <location>
        <begin position="31"/>
        <end position="1090"/>
    </location>
</feature>
<dbReference type="Proteomes" id="UP000009131">
    <property type="component" value="Unassembled WGS sequence"/>
</dbReference>
<dbReference type="PROSITE" id="PS51392">
    <property type="entry name" value="KEN"/>
    <property type="match status" value="1"/>
</dbReference>
<dbReference type="EMBL" id="BABT02000067">
    <property type="protein sequence ID" value="GAA95853.1"/>
    <property type="molecule type" value="Genomic_DNA"/>
</dbReference>
<gene>
    <name evidence="23" type="primary">Mo02510</name>
    <name evidence="23" type="ORF">E5Q_02510</name>
</gene>
<dbReference type="Gene3D" id="3.30.200.20">
    <property type="entry name" value="Phosphorylase Kinase, domain 1"/>
    <property type="match status" value="1"/>
</dbReference>
<dbReference type="GO" id="GO:0046872">
    <property type="term" value="F:metal ion binding"/>
    <property type="evidence" value="ECO:0007669"/>
    <property type="project" value="UniProtKB-KW"/>
</dbReference>
<evidence type="ECO:0000256" key="20">
    <source>
        <dbReference type="SAM" id="SignalP"/>
    </source>
</evidence>
<evidence type="ECO:0000256" key="10">
    <source>
        <dbReference type="ARBA" id="ARBA00022777"/>
    </source>
</evidence>
<dbReference type="HOGENOM" id="CLU_004875_2_1_1"/>
<keyword evidence="13" id="KW-0460">Magnesium</keyword>
<dbReference type="Gene3D" id="2.130.10.10">
    <property type="entry name" value="YVTN repeat-like/Quinoprotein amine dehydrogenase"/>
    <property type="match status" value="1"/>
</dbReference>
<dbReference type="InterPro" id="IPR000719">
    <property type="entry name" value="Prot_kinase_dom"/>
</dbReference>
<dbReference type="SUPFAM" id="SSF50998">
    <property type="entry name" value="Quinoprotein alcohol dehydrogenase-like"/>
    <property type="match status" value="1"/>
</dbReference>
<evidence type="ECO:0000256" key="2">
    <source>
        <dbReference type="ARBA" id="ARBA00004479"/>
    </source>
</evidence>
<dbReference type="PANTHER" id="PTHR13954">
    <property type="entry name" value="IRE1-RELATED"/>
    <property type="match status" value="1"/>
</dbReference>
<comment type="caution">
    <text evidence="23">The sequence shown here is derived from an EMBL/GenBank/DDBJ whole genome shotgun (WGS) entry which is preliminary data.</text>
</comment>
<evidence type="ECO:0000256" key="16">
    <source>
        <dbReference type="ARBA" id="ARBA00023180"/>
    </source>
</evidence>
<dbReference type="GO" id="GO:1990604">
    <property type="term" value="C:IRE1-TRAF2-ASK1 complex"/>
    <property type="evidence" value="ECO:0007669"/>
    <property type="project" value="TreeGrafter"/>
</dbReference>
<evidence type="ECO:0000256" key="5">
    <source>
        <dbReference type="ARBA" id="ARBA00022679"/>
    </source>
</evidence>
<dbReference type="GO" id="GO:0004674">
    <property type="term" value="F:protein serine/threonine kinase activity"/>
    <property type="evidence" value="ECO:0007669"/>
    <property type="project" value="UniProtKB-KW"/>
</dbReference>
<evidence type="ECO:0000313" key="23">
    <source>
        <dbReference type="EMBL" id="GAA95853.1"/>
    </source>
</evidence>
<comment type="catalytic activity">
    <reaction evidence="18">
        <text>L-seryl-[protein] + ATP = O-phospho-L-seryl-[protein] + ADP + H(+)</text>
        <dbReference type="Rhea" id="RHEA:17989"/>
        <dbReference type="Rhea" id="RHEA-COMP:9863"/>
        <dbReference type="Rhea" id="RHEA-COMP:11604"/>
        <dbReference type="ChEBI" id="CHEBI:15378"/>
        <dbReference type="ChEBI" id="CHEBI:29999"/>
        <dbReference type="ChEBI" id="CHEBI:30616"/>
        <dbReference type="ChEBI" id="CHEBI:83421"/>
        <dbReference type="ChEBI" id="CHEBI:456216"/>
        <dbReference type="EC" id="2.7.11.1"/>
    </reaction>
    <physiologicalReaction direction="left-to-right" evidence="18">
        <dbReference type="Rhea" id="RHEA:17990"/>
    </physiologicalReaction>
</comment>
<feature type="compositionally biased region" description="Polar residues" evidence="19">
    <location>
        <begin position="548"/>
        <end position="562"/>
    </location>
</feature>
<evidence type="ECO:0000256" key="18">
    <source>
        <dbReference type="ARBA" id="ARBA00048977"/>
    </source>
</evidence>
<keyword evidence="5" id="KW-0808">Transferase</keyword>
<evidence type="ECO:0000256" key="12">
    <source>
        <dbReference type="ARBA" id="ARBA00022840"/>
    </source>
</evidence>
<reference evidence="23 24" key="1">
    <citation type="journal article" date="2011" name="J. Gen. Appl. Microbiol.">
        <title>Draft genome sequencing of the enigmatic basidiomycete Mixia osmundae.</title>
        <authorList>
            <person name="Nishida H."/>
            <person name="Nagatsuka Y."/>
            <person name="Sugiyama J."/>
        </authorList>
    </citation>
    <scope>NUCLEOTIDE SEQUENCE [LARGE SCALE GENOMIC DNA]</scope>
    <source>
        <strain evidence="24">CBS 9802 / IAM 14324 / JCM 22182 / KY 12970</strain>
    </source>
</reference>
<dbReference type="RefSeq" id="XP_014566849.1">
    <property type="nucleotide sequence ID" value="XM_014711363.1"/>
</dbReference>
<keyword evidence="4" id="KW-0723">Serine/threonine-protein kinase</keyword>
<keyword evidence="10" id="KW-0418">Kinase</keyword>
<feature type="domain" description="KEN" evidence="22">
    <location>
        <begin position="958"/>
        <end position="1089"/>
    </location>
</feature>
<dbReference type="GO" id="GO:0051082">
    <property type="term" value="F:unfolded protein binding"/>
    <property type="evidence" value="ECO:0007669"/>
    <property type="project" value="TreeGrafter"/>
</dbReference>
<dbReference type="InterPro" id="IPR045133">
    <property type="entry name" value="IRE1/2-like"/>
</dbReference>
<evidence type="ECO:0000256" key="9">
    <source>
        <dbReference type="ARBA" id="ARBA00022741"/>
    </source>
</evidence>
<keyword evidence="11" id="KW-0378">Hydrolase</keyword>
<dbReference type="GO" id="GO:0070059">
    <property type="term" value="P:intrinsic apoptotic signaling pathway in response to endoplasmic reticulum stress"/>
    <property type="evidence" value="ECO:0007669"/>
    <property type="project" value="TreeGrafter"/>
</dbReference>
<evidence type="ECO:0000256" key="13">
    <source>
        <dbReference type="ARBA" id="ARBA00022842"/>
    </source>
</evidence>
<comment type="catalytic activity">
    <reaction evidence="17">
        <text>L-threonyl-[protein] + ATP = O-phospho-L-threonyl-[protein] + ADP + H(+)</text>
        <dbReference type="Rhea" id="RHEA:46608"/>
        <dbReference type="Rhea" id="RHEA-COMP:11060"/>
        <dbReference type="Rhea" id="RHEA-COMP:11605"/>
        <dbReference type="ChEBI" id="CHEBI:15378"/>
        <dbReference type="ChEBI" id="CHEBI:30013"/>
        <dbReference type="ChEBI" id="CHEBI:30616"/>
        <dbReference type="ChEBI" id="CHEBI:61977"/>
        <dbReference type="ChEBI" id="CHEBI:456216"/>
        <dbReference type="EC" id="2.7.11.1"/>
    </reaction>
    <physiologicalReaction direction="left-to-right" evidence="17">
        <dbReference type="Rhea" id="RHEA:46609"/>
    </physiologicalReaction>
</comment>
<dbReference type="InterPro" id="IPR015943">
    <property type="entry name" value="WD40/YVTN_repeat-like_dom_sf"/>
</dbReference>
<keyword evidence="24" id="KW-1185">Reference proteome</keyword>
<evidence type="ECO:0000256" key="1">
    <source>
        <dbReference type="ARBA" id="ARBA00001946"/>
    </source>
</evidence>
<evidence type="ECO:0000259" key="21">
    <source>
        <dbReference type="PROSITE" id="PS50011"/>
    </source>
</evidence>
<dbReference type="InterPro" id="IPR011047">
    <property type="entry name" value="Quinoprotein_ADH-like_sf"/>
</dbReference>
<feature type="compositionally biased region" description="Polar residues" evidence="19">
    <location>
        <begin position="850"/>
        <end position="867"/>
    </location>
</feature>
<dbReference type="InterPro" id="IPR010513">
    <property type="entry name" value="KEN_dom"/>
</dbReference>
<evidence type="ECO:0000256" key="4">
    <source>
        <dbReference type="ARBA" id="ARBA00022527"/>
    </source>
</evidence>
<evidence type="ECO:0000256" key="11">
    <source>
        <dbReference type="ARBA" id="ARBA00022801"/>
    </source>
</evidence>
<feature type="compositionally biased region" description="Basic residues" evidence="19">
    <location>
        <begin position="596"/>
        <end position="608"/>
    </location>
</feature>
<keyword evidence="8 20" id="KW-0732">Signal</keyword>
<keyword evidence="7" id="KW-0479">Metal-binding</keyword>
<keyword evidence="9" id="KW-0547">Nucleotide-binding</keyword>
<dbReference type="FunFam" id="1.20.1440.180:FF:000002">
    <property type="entry name" value="Serine/threonine-protein kinase/endoribonuclease IRE1"/>
    <property type="match status" value="1"/>
</dbReference>
<evidence type="ECO:0000256" key="19">
    <source>
        <dbReference type="SAM" id="MobiDB-lite"/>
    </source>
</evidence>
<evidence type="ECO:0000256" key="7">
    <source>
        <dbReference type="ARBA" id="ARBA00022723"/>
    </source>
</evidence>
<dbReference type="Gene3D" id="1.10.510.10">
    <property type="entry name" value="Transferase(Phosphotransferase) domain 1"/>
    <property type="match status" value="1"/>
</dbReference>
<evidence type="ECO:0000256" key="6">
    <source>
        <dbReference type="ARBA" id="ARBA00022692"/>
    </source>
</evidence>
<dbReference type="SMART" id="SM00580">
    <property type="entry name" value="PUG"/>
    <property type="match status" value="1"/>
</dbReference>
<dbReference type="FunFam" id="3.30.200.20:FF:000077">
    <property type="entry name" value="Putative Serine/threonine-protein kinase/endoribonuclease IRE1"/>
    <property type="match status" value="1"/>
</dbReference>
<name>G7DZ43_MIXOS</name>
<dbReference type="Pfam" id="PF00069">
    <property type="entry name" value="Pkinase"/>
    <property type="match status" value="1"/>
</dbReference>
<dbReference type="CDD" id="cd13982">
    <property type="entry name" value="STKc_IRE1"/>
    <property type="match status" value="1"/>
</dbReference>
<comment type="cofactor">
    <cofactor evidence="1">
        <name>Mg(2+)</name>
        <dbReference type="ChEBI" id="CHEBI:18420"/>
    </cofactor>
</comment>
<reference evidence="23 24" key="2">
    <citation type="journal article" date="2012" name="Open Biol.">
        <title>Characteristics of nucleosomes and linker DNA regions on the genome of the basidiomycete Mixia osmundae revealed by mono- and dinucleosome mapping.</title>
        <authorList>
            <person name="Nishida H."/>
            <person name="Kondo S."/>
            <person name="Matsumoto T."/>
            <person name="Suzuki Y."/>
            <person name="Yoshikawa H."/>
            <person name="Taylor T.D."/>
            <person name="Sugiyama J."/>
        </authorList>
    </citation>
    <scope>NUCLEOTIDE SEQUENCE [LARGE SCALE GENOMIC DNA]</scope>
    <source>
        <strain evidence="24">CBS 9802 / IAM 14324 / JCM 22182 / KY 12970</strain>
    </source>
</reference>
<feature type="region of interest" description="Disordered" evidence="19">
    <location>
        <begin position="542"/>
        <end position="610"/>
    </location>
</feature>
<feature type="region of interest" description="Disordered" evidence="19">
    <location>
        <begin position="850"/>
        <end position="871"/>
    </location>
</feature>
<keyword evidence="16" id="KW-0325">Glycoprotein</keyword>
<dbReference type="InParanoid" id="G7DZ43"/>
<evidence type="ECO:0000259" key="22">
    <source>
        <dbReference type="PROSITE" id="PS51392"/>
    </source>
</evidence>
<proteinExistence type="predicted"/>
<evidence type="ECO:0000256" key="17">
    <source>
        <dbReference type="ARBA" id="ARBA00048659"/>
    </source>
</evidence>
<dbReference type="PANTHER" id="PTHR13954:SF6">
    <property type="entry name" value="NON-SPECIFIC SERINE_THREONINE PROTEIN KINASE"/>
    <property type="match status" value="1"/>
</dbReference>
<evidence type="ECO:0000256" key="15">
    <source>
        <dbReference type="ARBA" id="ARBA00023136"/>
    </source>
</evidence>
<dbReference type="GO" id="GO:0005524">
    <property type="term" value="F:ATP binding"/>
    <property type="evidence" value="ECO:0007669"/>
    <property type="project" value="UniProtKB-KW"/>
</dbReference>
<dbReference type="GO" id="GO:0004521">
    <property type="term" value="F:RNA endonuclease activity"/>
    <property type="evidence" value="ECO:0007669"/>
    <property type="project" value="InterPro"/>
</dbReference>
<dbReference type="SMART" id="SM00220">
    <property type="entry name" value="S_TKc"/>
    <property type="match status" value="1"/>
</dbReference>
<dbReference type="FunCoup" id="G7DZ43">
    <property type="interactions" value="97"/>
</dbReference>
<feature type="compositionally biased region" description="Basic and acidic residues" evidence="19">
    <location>
        <begin position="586"/>
        <end position="595"/>
    </location>
</feature>
<feature type="domain" description="Protein kinase" evidence="21">
    <location>
        <begin position="667"/>
        <end position="955"/>
    </location>
</feature>
<dbReference type="PROSITE" id="PS50011">
    <property type="entry name" value="PROTEIN_KINASE_DOM"/>
    <property type="match status" value="1"/>
</dbReference>
<accession>G7DZ43</accession>
<dbReference type="STRING" id="764103.G7DZ43"/>
<evidence type="ECO:0000256" key="14">
    <source>
        <dbReference type="ARBA" id="ARBA00022989"/>
    </source>
</evidence>
<feature type="signal peptide" evidence="20">
    <location>
        <begin position="1"/>
        <end position="30"/>
    </location>
</feature>
<dbReference type="eggNOG" id="KOG1027">
    <property type="taxonomic scope" value="Eukaryota"/>
</dbReference>
<keyword evidence="12" id="KW-0067">ATP-binding</keyword>
<dbReference type="OrthoDB" id="63989at2759"/>
<dbReference type="InterPro" id="IPR011009">
    <property type="entry name" value="Kinase-like_dom_sf"/>
</dbReference>
<dbReference type="GO" id="GO:0016787">
    <property type="term" value="F:hydrolase activity"/>
    <property type="evidence" value="ECO:0007669"/>
    <property type="project" value="UniProtKB-KW"/>
</dbReference>
<evidence type="ECO:0000256" key="8">
    <source>
        <dbReference type="ARBA" id="ARBA00022729"/>
    </source>
</evidence>
<dbReference type="InterPro" id="IPR008271">
    <property type="entry name" value="Ser/Thr_kinase_AS"/>
</dbReference>
<organism evidence="23 24">
    <name type="scientific">Mixia osmundae (strain CBS 9802 / IAM 14324 / JCM 22182 / KY 12970)</name>
    <dbReference type="NCBI Taxonomy" id="764103"/>
    <lineage>
        <taxon>Eukaryota</taxon>
        <taxon>Fungi</taxon>
        <taxon>Dikarya</taxon>
        <taxon>Basidiomycota</taxon>
        <taxon>Pucciniomycotina</taxon>
        <taxon>Mixiomycetes</taxon>
        <taxon>Mixiales</taxon>
        <taxon>Mixiaceae</taxon>
        <taxon>Mixia</taxon>
    </lineage>
</organism>
<dbReference type="SUPFAM" id="SSF56112">
    <property type="entry name" value="Protein kinase-like (PK-like)"/>
    <property type="match status" value="1"/>
</dbReference>
<dbReference type="GO" id="GO:0036498">
    <property type="term" value="P:IRE1-mediated unfolded protein response"/>
    <property type="evidence" value="ECO:0007669"/>
    <property type="project" value="TreeGrafter"/>
</dbReference>
<sequence length="1090" mass="120686">MTRGQQRASLTRVLLGCLLLISAFVGRTTCEPSLASRLATNTQQARPDSLQLAHRVISERPSNEGLPALPEEIRKFTFTAPSPRGLPVQDGAPQSVEDLELSDLALITTVDGSVHAVLRATGQWIWTLHDSKDVKQDNSTLRDINTPLVRVEDVAPRLIKPRPSNVKAVGEPLRTTQQESASNDEVYIIEPHADGDLYIFLRSTGKMQKLPLSMHQLVEMSPFTFPGDDSKMFVGKKETKLVGVDIKTGNLVGVFGPEAGWCEWHDRDRPATGEDPIDARPQDLLYMGKTDYTVSIFSKHQGLQQQLSYSAYGPSTFGDSIQSIWTRTPDDRYLQPMHDGSLVCFKAGDHGLQWTVQFDSPAVSVFDIATPRTASEHEEAGQPLLFAQPQPRPAFGLPSSFMALRNLPETTFVGNHGTTYYAMSRDTFPLVAFAPSAHVTRRPEKEIRTFADLIGSHRVESSDFASPLNQIEEGEHRLGIDPPQPPSTTAAWDSATSILRLAERAPALGLSTTSLATIAITLVAVMCAGIYILSRHQYRPPPIEEPVQNGTALPRQTASPQRDQPENDHAAAATVQDDQLESDNEVEARYDDAKPRPGRRRKRGRRPLQKAAALATAAQVPAISITGEDGAAVELAKTREEHVQPLPSPVAAVPLSTAQTGQIGSLIVSESILGYGSHGTVVLRGEFQGRAVAVKRLLKDFVTIATHEVSLLQESDDHTNVIRYFCKEQKDNFLYIALELCPASLADLIEQPSLHPGLVSSFDDKKALRQITSGLVHLHSLKIVHRDIKPQNILVAPDKLGGLRMMISDFGLCKKLDNDESSYFQSVNHAAGSFGYRAPEVLRGEVNPNEQAASPLDSTQSAGSSPDDQTRKKLTRSVDIFALGNLFYYILTRGEHPFGARYEREVNILKARVDLSRLDGLGEEALEAQTVILSMISPDPLQRPKAKDVLVQPFFWSPAKRLLFVCDASDRFEIMERDPPAPALQSLERSAPDIVGDDWLRKLDRTLIDNLGKYRKYEGHSVRDLLRVLRNKKNHFQDLPENVQKNLGALPDGFLAYFTHRFPRLLLHIHQVVREHLIDEPMFGPYFSAD</sequence>
<dbReference type="Pfam" id="PF06479">
    <property type="entry name" value="Ribonuc_2-5A"/>
    <property type="match status" value="1"/>
</dbReference>
<keyword evidence="6" id="KW-0812">Transmembrane</keyword>
<protein>
    <recommendedName>
        <fullName evidence="3">non-specific serine/threonine protein kinase</fullName>
        <ecNumber evidence="3">2.7.11.1</ecNumber>
    </recommendedName>
</protein>
<dbReference type="OMA" id="QCYEKDY"/>
<evidence type="ECO:0000256" key="3">
    <source>
        <dbReference type="ARBA" id="ARBA00012513"/>
    </source>
</evidence>
<dbReference type="CDD" id="cd10422">
    <property type="entry name" value="RNase_Ire1"/>
    <property type="match status" value="1"/>
</dbReference>
<dbReference type="Gene3D" id="1.20.1440.180">
    <property type="entry name" value="KEN domain"/>
    <property type="match status" value="1"/>
</dbReference>
<dbReference type="InterPro" id="IPR038357">
    <property type="entry name" value="KEN_sf"/>
</dbReference>
<keyword evidence="15" id="KW-0472">Membrane</keyword>